<evidence type="ECO:0000313" key="1">
    <source>
        <dbReference type="EMBL" id="MBA8680527.1"/>
    </source>
</evidence>
<name>A0A7W3IG82_9GAMM</name>
<protein>
    <submittedName>
        <fullName evidence="1">Uncharacterized protein</fullName>
    </submittedName>
</protein>
<proteinExistence type="predicted"/>
<dbReference type="Proteomes" id="UP000547058">
    <property type="component" value="Unassembled WGS sequence"/>
</dbReference>
<gene>
    <name evidence="1" type="ORF">H4O11_01725</name>
</gene>
<sequence length="268" mass="28183">MAITRALSLGSVVLPGVHPKLGSFMELELPHMDGVIGIYVLGGSLESSVINRVNPTERATIIGSPQLDPSGFGIICNWANCLDIGKQATPDRTWYAISRPRTAADPGNAALANTIVSNKNFVGSPSRQTGDQLFWHQTPAINNVAENATAVNTNSAPASGYDADKWAAAVGYVDTVAGVNRAGSRQGGGPMRWSFTPGGLTIPRATDGSGRTIRVGALATNSDVGERGDAHVGIFINVNRTHSESIIEDNVNYVGNVWLPTAFSITDV</sequence>
<dbReference type="EMBL" id="JACGXS010000001">
    <property type="protein sequence ID" value="MBA8680527.1"/>
    <property type="molecule type" value="Genomic_DNA"/>
</dbReference>
<evidence type="ECO:0000313" key="2">
    <source>
        <dbReference type="Proteomes" id="UP000547058"/>
    </source>
</evidence>
<keyword evidence="2" id="KW-1185">Reference proteome</keyword>
<organism evidence="1 2">
    <name type="scientific">Stenotrophomonas tumulicola</name>
    <dbReference type="NCBI Taxonomy" id="1685415"/>
    <lineage>
        <taxon>Bacteria</taxon>
        <taxon>Pseudomonadati</taxon>
        <taxon>Pseudomonadota</taxon>
        <taxon>Gammaproteobacteria</taxon>
        <taxon>Lysobacterales</taxon>
        <taxon>Lysobacteraceae</taxon>
        <taxon>Stenotrophomonas</taxon>
    </lineage>
</organism>
<dbReference type="RefSeq" id="WP_182337713.1">
    <property type="nucleotide sequence ID" value="NZ_JACGXS010000001.1"/>
</dbReference>
<comment type="caution">
    <text evidence="1">The sequence shown here is derived from an EMBL/GenBank/DDBJ whole genome shotgun (WGS) entry which is preliminary data.</text>
</comment>
<accession>A0A7W3IG82</accession>
<dbReference type="AlphaFoldDB" id="A0A7W3IG82"/>
<reference evidence="1 2" key="1">
    <citation type="submission" date="2020-08" db="EMBL/GenBank/DDBJ databases">
        <title>Stenotrophomonas tumulicola JCM 30961.</title>
        <authorList>
            <person name="Deng Y."/>
        </authorList>
    </citation>
    <scope>NUCLEOTIDE SEQUENCE [LARGE SCALE GENOMIC DNA]</scope>
    <source>
        <strain evidence="1 2">JCM 30961</strain>
    </source>
</reference>